<evidence type="ECO:0000256" key="1">
    <source>
        <dbReference type="ARBA" id="ARBA00006738"/>
    </source>
</evidence>
<dbReference type="HAMAP" id="MF_00048">
    <property type="entry name" value="UPF0102"/>
    <property type="match status" value="1"/>
</dbReference>
<dbReference type="InterPro" id="IPR011856">
    <property type="entry name" value="tRNA_endonuc-like_dom_sf"/>
</dbReference>
<name>A0A4Q1CMI7_9BACT</name>
<dbReference type="AlphaFoldDB" id="A0A4Q1CMI7"/>
<dbReference type="InterPro" id="IPR011335">
    <property type="entry name" value="Restrct_endonuc-II-like"/>
</dbReference>
<gene>
    <name evidence="3" type="ORF">ESA94_04285</name>
</gene>
<comment type="similarity">
    <text evidence="1 2">Belongs to the UPF0102 family.</text>
</comment>
<protein>
    <recommendedName>
        <fullName evidence="2">UPF0102 protein ESA94_04285</fullName>
    </recommendedName>
</protein>
<dbReference type="Proteomes" id="UP000290204">
    <property type="component" value="Unassembled WGS sequence"/>
</dbReference>
<keyword evidence="4" id="KW-1185">Reference proteome</keyword>
<comment type="caution">
    <text evidence="3">The sequence shown here is derived from an EMBL/GenBank/DDBJ whole genome shotgun (WGS) entry which is preliminary data.</text>
</comment>
<dbReference type="CDD" id="cd20736">
    <property type="entry name" value="PoNe_Nuclease"/>
    <property type="match status" value="1"/>
</dbReference>
<evidence type="ECO:0000313" key="3">
    <source>
        <dbReference type="EMBL" id="RXK62236.1"/>
    </source>
</evidence>
<accession>A0A4Q1CMI7</accession>
<sequence>MAKHIKTGEEGEELATAWLLAQGFAILHRNWKHSYFELDVVAAKNEVLHFVEVKTRTTDTYGHPEEGVTEKKLERLMNAGEEYLQQYPGWKRIQYDILSIRLHKYKAPEYFFLEDIS</sequence>
<proteinExistence type="inferred from homology"/>
<dbReference type="EMBL" id="SDHW01000001">
    <property type="protein sequence ID" value="RXK62236.1"/>
    <property type="molecule type" value="Genomic_DNA"/>
</dbReference>
<dbReference type="Pfam" id="PF02021">
    <property type="entry name" value="UPF0102"/>
    <property type="match status" value="1"/>
</dbReference>
<evidence type="ECO:0000313" key="4">
    <source>
        <dbReference type="Proteomes" id="UP000290204"/>
    </source>
</evidence>
<dbReference type="GO" id="GO:0003676">
    <property type="term" value="F:nucleic acid binding"/>
    <property type="evidence" value="ECO:0007669"/>
    <property type="project" value="InterPro"/>
</dbReference>
<dbReference type="SUPFAM" id="SSF52980">
    <property type="entry name" value="Restriction endonuclease-like"/>
    <property type="match status" value="1"/>
</dbReference>
<dbReference type="PANTHER" id="PTHR34039:SF1">
    <property type="entry name" value="UPF0102 PROTEIN YRAN"/>
    <property type="match status" value="1"/>
</dbReference>
<dbReference type="RefSeq" id="WP_129129607.1">
    <property type="nucleotide sequence ID" value="NZ_SDHW01000001.1"/>
</dbReference>
<dbReference type="PANTHER" id="PTHR34039">
    <property type="entry name" value="UPF0102 PROTEIN YRAN"/>
    <property type="match status" value="1"/>
</dbReference>
<reference evidence="3 4" key="1">
    <citation type="submission" date="2019-01" db="EMBL/GenBank/DDBJ databases">
        <title>Lacibacter sp. strain TTM-7.</title>
        <authorList>
            <person name="Chen W.-M."/>
        </authorList>
    </citation>
    <scope>NUCLEOTIDE SEQUENCE [LARGE SCALE GENOMIC DNA]</scope>
    <source>
        <strain evidence="3 4">TTM-7</strain>
    </source>
</reference>
<organism evidence="3 4">
    <name type="scientific">Lacibacter luteus</name>
    <dbReference type="NCBI Taxonomy" id="2508719"/>
    <lineage>
        <taxon>Bacteria</taxon>
        <taxon>Pseudomonadati</taxon>
        <taxon>Bacteroidota</taxon>
        <taxon>Chitinophagia</taxon>
        <taxon>Chitinophagales</taxon>
        <taxon>Chitinophagaceae</taxon>
        <taxon>Lacibacter</taxon>
    </lineage>
</organism>
<dbReference type="OrthoDB" id="9802516at2"/>
<dbReference type="Gene3D" id="3.40.1350.10">
    <property type="match status" value="1"/>
</dbReference>
<dbReference type="InterPro" id="IPR003509">
    <property type="entry name" value="UPF0102_YraN-like"/>
</dbReference>
<evidence type="ECO:0000256" key="2">
    <source>
        <dbReference type="HAMAP-Rule" id="MF_00048"/>
    </source>
</evidence>